<reference evidence="3 4" key="1">
    <citation type="submission" date="2017-06" db="EMBL/GenBank/DDBJ databases">
        <title>Genome sequencing of cyanobaciteial culture collection at National Institute for Environmental Studies (NIES).</title>
        <authorList>
            <person name="Hirose Y."/>
            <person name="Shimura Y."/>
            <person name="Fujisawa T."/>
            <person name="Nakamura Y."/>
            <person name="Kawachi M."/>
        </authorList>
    </citation>
    <scope>NUCLEOTIDE SEQUENCE [LARGE SCALE GENOMIC DNA]</scope>
    <source>
        <strain evidence="3 4">NIES-37</strain>
    </source>
</reference>
<accession>A0A1Z4N8K5</accession>
<dbReference type="Pfam" id="PF03693">
    <property type="entry name" value="ParD_antitoxin"/>
    <property type="match status" value="1"/>
</dbReference>
<dbReference type="SUPFAM" id="SSF47598">
    <property type="entry name" value="Ribbon-helix-helix"/>
    <property type="match status" value="1"/>
</dbReference>
<dbReference type="RefSeq" id="WP_096581999.1">
    <property type="nucleotide sequence ID" value="NZ_CAWNJS010000001.1"/>
</dbReference>
<evidence type="ECO:0008006" key="5">
    <source>
        <dbReference type="Google" id="ProtNLM"/>
    </source>
</evidence>
<dbReference type="PANTHER" id="PTHR36582:SF2">
    <property type="entry name" value="ANTITOXIN PARD"/>
    <property type="match status" value="1"/>
</dbReference>
<sequence>MNISLTPELEQFIQSQVTSGKYASTEEVIIAGIKLLEARESIYQGRFEELQQEIMIGVEASERGEVIDAETVFHQLEQKLQQRRQHTNLNALFDEE</sequence>
<dbReference type="KEGG" id="ttq:NIES37_60550"/>
<dbReference type="InterPro" id="IPR010985">
    <property type="entry name" value="Ribbon_hlx_hlx"/>
</dbReference>
<dbReference type="Proteomes" id="UP000218785">
    <property type="component" value="Chromosome"/>
</dbReference>
<evidence type="ECO:0000256" key="2">
    <source>
        <dbReference type="ARBA" id="ARBA00022649"/>
    </source>
</evidence>
<evidence type="ECO:0000313" key="3">
    <source>
        <dbReference type="EMBL" id="BAZ02047.1"/>
    </source>
</evidence>
<dbReference type="AlphaFoldDB" id="A0A1Z4N8K5"/>
<name>A0A1Z4N8K5_9CYAN</name>
<dbReference type="PANTHER" id="PTHR36582">
    <property type="entry name" value="ANTITOXIN PARD"/>
    <property type="match status" value="1"/>
</dbReference>
<dbReference type="GO" id="GO:0006355">
    <property type="term" value="P:regulation of DNA-templated transcription"/>
    <property type="evidence" value="ECO:0007669"/>
    <property type="project" value="InterPro"/>
</dbReference>
<gene>
    <name evidence="3" type="ORF">NIES37_60550</name>
</gene>
<proteinExistence type="inferred from homology"/>
<comment type="similarity">
    <text evidence="1">Belongs to the ParD antitoxin family.</text>
</comment>
<organism evidence="3 4">
    <name type="scientific">Tolypothrix tenuis PCC 7101</name>
    <dbReference type="NCBI Taxonomy" id="231146"/>
    <lineage>
        <taxon>Bacteria</taxon>
        <taxon>Bacillati</taxon>
        <taxon>Cyanobacteriota</taxon>
        <taxon>Cyanophyceae</taxon>
        <taxon>Nostocales</taxon>
        <taxon>Tolypothrichaceae</taxon>
        <taxon>Tolypothrix</taxon>
    </lineage>
</organism>
<evidence type="ECO:0000256" key="1">
    <source>
        <dbReference type="ARBA" id="ARBA00008580"/>
    </source>
</evidence>
<dbReference type="InterPro" id="IPR022789">
    <property type="entry name" value="ParD"/>
</dbReference>
<dbReference type="NCBIfam" id="TIGR02606">
    <property type="entry name" value="antidote_CC2985"/>
    <property type="match status" value="1"/>
</dbReference>
<dbReference type="InterPro" id="IPR038296">
    <property type="entry name" value="ParD_sf"/>
</dbReference>
<dbReference type="EMBL" id="AP018248">
    <property type="protein sequence ID" value="BAZ02047.1"/>
    <property type="molecule type" value="Genomic_DNA"/>
</dbReference>
<protein>
    <recommendedName>
        <fullName evidence="5">Type II toxin-antitoxin system ParD family antitoxin</fullName>
    </recommendedName>
</protein>
<evidence type="ECO:0000313" key="4">
    <source>
        <dbReference type="Proteomes" id="UP000218785"/>
    </source>
</evidence>
<keyword evidence="4" id="KW-1185">Reference proteome</keyword>
<keyword evidence="2" id="KW-1277">Toxin-antitoxin system</keyword>
<dbReference type="Gene3D" id="6.10.10.120">
    <property type="entry name" value="Antitoxin ParD1-like"/>
    <property type="match status" value="1"/>
</dbReference>